<protein>
    <submittedName>
        <fullName evidence="1">tRNA modification GTPase TrmE</fullName>
    </submittedName>
</protein>
<dbReference type="Proteomes" id="UP000289506">
    <property type="component" value="Plasmid 15"/>
</dbReference>
<dbReference type="Gene3D" id="3.40.50.300">
    <property type="entry name" value="P-loop containing nucleotide triphosphate hydrolases"/>
    <property type="match status" value="1"/>
</dbReference>
<dbReference type="AlphaFoldDB" id="A0A449AJH5"/>
<accession>A0A449AJH5</accession>
<sequence>MRNTIEKIEKIGIKRSIEQIAKSDLIIHVVDPTQEDDEYDELIASEAKKKWNFILKVYNKSDLIKPKILMEYMFRRWIAILKNLRML</sequence>
<evidence type="ECO:0000313" key="1">
    <source>
        <dbReference type="EMBL" id="VEU65129.1"/>
    </source>
</evidence>
<name>A0A449AJH5_9BACT</name>
<dbReference type="SUPFAM" id="SSF52540">
    <property type="entry name" value="P-loop containing nucleoside triphosphate hydrolases"/>
    <property type="match status" value="1"/>
</dbReference>
<geneLocation type="plasmid" evidence="1 2">
    <name>15</name>
</geneLocation>
<gene>
    <name evidence="1" type="ORF">NCTC10142_00912</name>
</gene>
<reference evidence="1 2" key="1">
    <citation type="submission" date="2019-01" db="EMBL/GenBank/DDBJ databases">
        <authorList>
            <consortium name="Pathogen Informatics"/>
        </authorList>
    </citation>
    <scope>NUCLEOTIDE SEQUENCE [LARGE SCALE GENOMIC DNA]</scope>
    <source>
        <strain evidence="1 2">NCTC10142</strain>
        <plasmid evidence="2">15</plasmid>
    </source>
</reference>
<evidence type="ECO:0000313" key="2">
    <source>
        <dbReference type="Proteomes" id="UP000289506"/>
    </source>
</evidence>
<proteinExistence type="predicted"/>
<organism evidence="1 2">
    <name type="scientific">Mycoplasmopsis cynos</name>
    <dbReference type="NCBI Taxonomy" id="171284"/>
    <lineage>
        <taxon>Bacteria</taxon>
        <taxon>Bacillati</taxon>
        <taxon>Mycoplasmatota</taxon>
        <taxon>Mycoplasmoidales</taxon>
        <taxon>Metamycoplasmataceae</taxon>
        <taxon>Mycoplasmopsis</taxon>
    </lineage>
</organism>
<keyword evidence="1" id="KW-0614">Plasmid</keyword>
<dbReference type="InterPro" id="IPR027417">
    <property type="entry name" value="P-loop_NTPase"/>
</dbReference>
<dbReference type="EMBL" id="LR214988">
    <property type="protein sequence ID" value="VEU65129.1"/>
    <property type="molecule type" value="Genomic_DNA"/>
</dbReference>